<dbReference type="SMART" id="SM00760">
    <property type="entry name" value="Bac_DnaA_C"/>
    <property type="match status" value="1"/>
</dbReference>
<dbReference type="PATRIC" id="fig|1188240.3.peg.399"/>
<dbReference type="AlphaFoldDB" id="S6G3H3"/>
<feature type="binding site" evidence="8">
    <location>
        <position position="166"/>
    </location>
    <ligand>
        <name>ATP</name>
        <dbReference type="ChEBI" id="CHEBI:30616"/>
    </ligand>
</feature>
<keyword evidence="2 8" id="KW-0963">Cytoplasm</keyword>
<dbReference type="GO" id="GO:0005524">
    <property type="term" value="F:ATP binding"/>
    <property type="evidence" value="ECO:0007669"/>
    <property type="project" value="UniProtKB-UniRule"/>
</dbReference>
<dbReference type="InterPro" id="IPR020591">
    <property type="entry name" value="Chromosome_initiator_DnaA-like"/>
</dbReference>
<sequence length="462" mass="52731">MRGNFVEEKDLLKKLKLSLSENPNIDEAVYNEYISTSKLYKKSENEYVFVVKSIFGLKTIKHIEGVIQDVIKKELHNEVLLSFTDEKKYKKEQEALSSQATKQEEQVKPKSSSLLKKPSRLIGNTFDNFVVGPSNEQAFLAAQTVAKNPGFAYNPLFIYGESGMGKTHILKATKNYIENNFSDLKVVYMSGEEFARKAIDVLQKTHQEIEAFKDDILINDVLIIDDIQFLSNKIKTNELLFTIFNNFIEYDKQLIFSSDKSPEQLNGFDNRLITRFNMGLSIPIMNLDIKTATAIIKKELKEQNPNLDFSPEAINFLSNYYADDVRKIKGSISRLSFWMLQNPDQTIISIDIVTELFKGVPTSKFGILNVKKIKEVVSEKYGVSVNAIDGRGRAKAIVEARHIAMYLTKIILNHTLVQIGEEFGGRDHTTVINAERKINKMLKDNKEFKKIMENLKAKILAK</sequence>
<accession>S6G3H3</accession>
<dbReference type="InterPro" id="IPR001957">
    <property type="entry name" value="Chromosome_initiator_DnaA"/>
</dbReference>
<dbReference type="Proteomes" id="UP000015348">
    <property type="component" value="Unassembled WGS sequence"/>
</dbReference>
<dbReference type="GO" id="GO:0003688">
    <property type="term" value="F:DNA replication origin binding"/>
    <property type="evidence" value="ECO:0007669"/>
    <property type="project" value="UniProtKB-UniRule"/>
</dbReference>
<dbReference type="PROSITE" id="PS01008">
    <property type="entry name" value="DNAA"/>
    <property type="match status" value="1"/>
</dbReference>
<dbReference type="InterPro" id="IPR010921">
    <property type="entry name" value="Trp_repressor/repl_initiator"/>
</dbReference>
<feature type="domain" description="Chromosomal replication initiator DnaA C-terminal" evidence="13">
    <location>
        <begin position="369"/>
        <end position="438"/>
    </location>
</feature>
<dbReference type="PANTHER" id="PTHR30050:SF2">
    <property type="entry name" value="CHROMOSOMAL REPLICATION INITIATOR PROTEIN DNAA"/>
    <property type="match status" value="1"/>
</dbReference>
<dbReference type="NCBIfam" id="TIGR00362">
    <property type="entry name" value="DnaA"/>
    <property type="match status" value="1"/>
</dbReference>
<name>S6G3H3_9MOLU</name>
<comment type="subcellular location">
    <subcellularLocation>
        <location evidence="8">Cytoplasm</location>
    </subcellularLocation>
</comment>
<comment type="caution">
    <text evidence="8">Lacks conserved residue(s) required for the propagation of feature annotation.</text>
</comment>
<evidence type="ECO:0000256" key="8">
    <source>
        <dbReference type="HAMAP-Rule" id="MF_00377"/>
    </source>
</evidence>
<keyword evidence="7 8" id="KW-0238">DNA-binding</keyword>
<keyword evidence="6 8" id="KW-0446">Lipid-binding</keyword>
<dbReference type="InterPro" id="IPR003593">
    <property type="entry name" value="AAA+_ATPase"/>
</dbReference>
<feature type="binding site" evidence="8">
    <location>
        <position position="165"/>
    </location>
    <ligand>
        <name>ATP</name>
        <dbReference type="ChEBI" id="CHEBI:30616"/>
    </ligand>
</feature>
<evidence type="ECO:0000256" key="11">
    <source>
        <dbReference type="RuleBase" id="RU004227"/>
    </source>
</evidence>
<dbReference type="Pfam" id="PF08299">
    <property type="entry name" value="Bac_DnaA_C"/>
    <property type="match status" value="1"/>
</dbReference>
<dbReference type="SUPFAM" id="SSF52540">
    <property type="entry name" value="P-loop containing nucleoside triphosphate hydrolases"/>
    <property type="match status" value="1"/>
</dbReference>
<dbReference type="CDD" id="cd00009">
    <property type="entry name" value="AAA"/>
    <property type="match status" value="1"/>
</dbReference>
<dbReference type="GO" id="GO:0006275">
    <property type="term" value="P:regulation of DNA replication"/>
    <property type="evidence" value="ECO:0007669"/>
    <property type="project" value="UniProtKB-UniRule"/>
</dbReference>
<dbReference type="InterPro" id="IPR018312">
    <property type="entry name" value="Chromosome_initiator_DnaA_CS"/>
</dbReference>
<keyword evidence="3 8" id="KW-0235">DNA replication</keyword>
<evidence type="ECO:0000259" key="12">
    <source>
        <dbReference type="SMART" id="SM00382"/>
    </source>
</evidence>
<evidence type="ECO:0000256" key="3">
    <source>
        <dbReference type="ARBA" id="ARBA00022705"/>
    </source>
</evidence>
<dbReference type="Gene3D" id="1.10.1750.10">
    <property type="match status" value="1"/>
</dbReference>
<dbReference type="Gene3D" id="3.40.50.300">
    <property type="entry name" value="P-loop containing nucleotide triphosphate hydrolases"/>
    <property type="match status" value="1"/>
</dbReference>
<dbReference type="SUPFAM" id="SSF48295">
    <property type="entry name" value="TrpR-like"/>
    <property type="match status" value="1"/>
</dbReference>
<dbReference type="PANTHER" id="PTHR30050">
    <property type="entry name" value="CHROMOSOMAL REPLICATION INITIATOR PROTEIN DNAA"/>
    <property type="match status" value="1"/>
</dbReference>
<reference evidence="14 15" key="1">
    <citation type="journal article" date="2013" name="Genome Announc.">
        <title>Draft Genome Sequences of Mycoplasma auris and Mycoplasma yeatsii, Two Species of the Ear Canal of Caprinae.</title>
        <authorList>
            <person name="Dordet-Frisoni E."/>
            <person name="Baranowski E."/>
            <person name="Barre A."/>
            <person name="Blanchard A."/>
            <person name="Breton M."/>
            <person name="Couture C."/>
            <person name="Dupuy V."/>
            <person name="Gaurivaud P."/>
            <person name="Jacob D."/>
            <person name="Lemaitre C."/>
            <person name="Manso-Silvan L."/>
            <person name="Nikolski M."/>
            <person name="Nouvel L.X."/>
            <person name="Poumarat F."/>
            <person name="Sirand-Pugnet P."/>
            <person name="Thebault P."/>
            <person name="Theil S."/>
            <person name="Thiaucourt F."/>
            <person name="Citti C."/>
            <person name="Tardy F."/>
        </authorList>
    </citation>
    <scope>NUCLEOTIDE SEQUENCE [LARGE SCALE GENOMIC DNA]</scope>
    <source>
        <strain evidence="14 15">13926</strain>
    </source>
</reference>
<comment type="function">
    <text evidence="8 10">Plays an essential role in the initiation and regulation of chromosomal replication. ATP-DnaA binds to the origin of replication (oriC) to initiate formation of the DNA replication initiation complex once per cell cycle. Binds the DnaA box (a 9 base pair repeat at the origin) and separates the double-stranded (ds)DNA. Forms a right-handed helical filament on oriC DNA; dsDNA binds to the exterior of the filament while single-stranded (ss)DNA is stabiized in the filament's interior. The ATP-DnaA-oriC complex binds and stabilizes one strand of the AT-rich DNA unwinding element (DUE), permitting loading of DNA polymerase. After initiation quickly degrades to an ADP-DnaA complex that is not apt for DNA replication. Binds acidic phospholipids.</text>
</comment>
<protein>
    <recommendedName>
        <fullName evidence="8 9">Chromosomal replication initiator protein DnaA</fullName>
    </recommendedName>
</protein>
<evidence type="ECO:0000256" key="2">
    <source>
        <dbReference type="ARBA" id="ARBA00022490"/>
    </source>
</evidence>
<dbReference type="GO" id="GO:0005737">
    <property type="term" value="C:cytoplasm"/>
    <property type="evidence" value="ECO:0007669"/>
    <property type="project" value="UniProtKB-SubCell"/>
</dbReference>
<feature type="binding site" evidence="8">
    <location>
        <position position="167"/>
    </location>
    <ligand>
        <name>ATP</name>
        <dbReference type="ChEBI" id="CHEBI:30616"/>
    </ligand>
</feature>
<evidence type="ECO:0000256" key="4">
    <source>
        <dbReference type="ARBA" id="ARBA00022741"/>
    </source>
</evidence>
<dbReference type="PRINTS" id="PR00051">
    <property type="entry name" value="DNAA"/>
</dbReference>
<comment type="caution">
    <text evidence="14">The sequence shown here is derived from an EMBL/GenBank/DDBJ whole genome shotgun (WGS) entry which is preliminary data.</text>
</comment>
<dbReference type="InterPro" id="IPR027417">
    <property type="entry name" value="P-loop_NTPase"/>
</dbReference>
<organism evidence="14 15">
    <name type="scientific">Mycoplasma yeatsii 13926</name>
    <dbReference type="NCBI Taxonomy" id="1188240"/>
    <lineage>
        <taxon>Bacteria</taxon>
        <taxon>Bacillati</taxon>
        <taxon>Mycoplasmatota</taxon>
        <taxon>Mollicutes</taxon>
        <taxon>Mycoplasmataceae</taxon>
        <taxon>Mycoplasma</taxon>
    </lineage>
</organism>
<dbReference type="GO" id="GO:0006270">
    <property type="term" value="P:DNA replication initiation"/>
    <property type="evidence" value="ECO:0007669"/>
    <property type="project" value="UniProtKB-UniRule"/>
</dbReference>
<dbReference type="HAMAP" id="MF_00377">
    <property type="entry name" value="DnaA_bact"/>
    <property type="match status" value="1"/>
</dbReference>
<evidence type="ECO:0000256" key="10">
    <source>
        <dbReference type="RuleBase" id="RU000577"/>
    </source>
</evidence>
<evidence type="ECO:0000256" key="6">
    <source>
        <dbReference type="ARBA" id="ARBA00023121"/>
    </source>
</evidence>
<evidence type="ECO:0000313" key="15">
    <source>
        <dbReference type="Proteomes" id="UP000015348"/>
    </source>
</evidence>
<dbReference type="SMART" id="SM00382">
    <property type="entry name" value="AAA"/>
    <property type="match status" value="1"/>
</dbReference>
<dbReference type="eggNOG" id="COG0593">
    <property type="taxonomic scope" value="Bacteria"/>
</dbReference>
<dbReference type="Pfam" id="PF00308">
    <property type="entry name" value="Bac_DnaA"/>
    <property type="match status" value="1"/>
</dbReference>
<dbReference type="InterPro" id="IPR013159">
    <property type="entry name" value="DnaA_C"/>
</dbReference>
<comment type="subunit">
    <text evidence="8">Oligomerizes as a right-handed, spiral filament on DNA at oriC.</text>
</comment>
<dbReference type="Gene3D" id="1.10.8.60">
    <property type="match status" value="1"/>
</dbReference>
<proteinExistence type="inferred from homology"/>
<feature type="binding site" evidence="8">
    <location>
        <position position="163"/>
    </location>
    <ligand>
        <name>ATP</name>
        <dbReference type="ChEBI" id="CHEBI:30616"/>
    </ligand>
</feature>
<gene>
    <name evidence="8 14" type="primary">dnaA</name>
    <name evidence="14" type="ORF">MYEA_3920</name>
</gene>
<dbReference type="GO" id="GO:0008289">
    <property type="term" value="F:lipid binding"/>
    <property type="evidence" value="ECO:0007669"/>
    <property type="project" value="UniProtKB-KW"/>
</dbReference>
<comment type="similarity">
    <text evidence="1 8 11">Belongs to the DnaA family.</text>
</comment>
<dbReference type="CDD" id="cd06571">
    <property type="entry name" value="Bac_DnaA_C"/>
    <property type="match status" value="1"/>
</dbReference>
<evidence type="ECO:0000259" key="13">
    <source>
        <dbReference type="SMART" id="SM00760"/>
    </source>
</evidence>
<keyword evidence="4 8" id="KW-0547">Nucleotide-binding</keyword>
<feature type="region of interest" description="Domain I, interacts with DnaA modulators" evidence="8">
    <location>
        <begin position="1"/>
        <end position="96"/>
    </location>
</feature>
<dbReference type="GO" id="GO:0005886">
    <property type="term" value="C:plasma membrane"/>
    <property type="evidence" value="ECO:0007669"/>
    <property type="project" value="TreeGrafter"/>
</dbReference>
<keyword evidence="5 8" id="KW-0067">ATP-binding</keyword>
<evidence type="ECO:0000256" key="7">
    <source>
        <dbReference type="ARBA" id="ARBA00023125"/>
    </source>
</evidence>
<evidence type="ECO:0000313" key="14">
    <source>
        <dbReference type="EMBL" id="EOA07201.1"/>
    </source>
</evidence>
<dbReference type="EMBL" id="AORK01000016">
    <property type="protein sequence ID" value="EOA07201.1"/>
    <property type="molecule type" value="Genomic_DNA"/>
</dbReference>
<evidence type="ECO:0000256" key="5">
    <source>
        <dbReference type="ARBA" id="ARBA00022840"/>
    </source>
</evidence>
<feature type="domain" description="AAA+ ATPase" evidence="12">
    <location>
        <begin position="152"/>
        <end position="277"/>
    </location>
</feature>
<evidence type="ECO:0000256" key="1">
    <source>
        <dbReference type="ARBA" id="ARBA00006583"/>
    </source>
</evidence>
<dbReference type="InterPro" id="IPR013317">
    <property type="entry name" value="DnaA_dom"/>
</dbReference>
<feature type="region of interest" description="Domain IV, binds dsDNA" evidence="8">
    <location>
        <begin position="340"/>
        <end position="462"/>
    </location>
</feature>
<comment type="domain">
    <text evidence="8">Domain I is involved in oligomerization and binding regulators, domain II is flexibile and of varying length in different bacteria, domain III forms the AAA+ region, while domain IV binds dsDNA.</text>
</comment>
<evidence type="ECO:0000256" key="9">
    <source>
        <dbReference type="NCBIfam" id="TIGR00362"/>
    </source>
</evidence>